<gene>
    <name evidence="2" type="ORF">A2519_01205</name>
</gene>
<accession>A0A1F7F0R8</accession>
<feature type="transmembrane region" description="Helical" evidence="1">
    <location>
        <begin position="29"/>
        <end position="49"/>
    </location>
</feature>
<protein>
    <submittedName>
        <fullName evidence="2">Uncharacterized protein</fullName>
    </submittedName>
</protein>
<dbReference type="EMBL" id="MFYX01000150">
    <property type="protein sequence ID" value="OGK00254.1"/>
    <property type="molecule type" value="Genomic_DNA"/>
</dbReference>
<evidence type="ECO:0000313" key="3">
    <source>
        <dbReference type="Proteomes" id="UP000179243"/>
    </source>
</evidence>
<reference evidence="2 3" key="1">
    <citation type="journal article" date="2016" name="Nat. Commun.">
        <title>Thousands of microbial genomes shed light on interconnected biogeochemical processes in an aquifer system.</title>
        <authorList>
            <person name="Anantharaman K."/>
            <person name="Brown C.T."/>
            <person name="Hug L.A."/>
            <person name="Sharon I."/>
            <person name="Castelle C.J."/>
            <person name="Probst A.J."/>
            <person name="Thomas B.C."/>
            <person name="Singh A."/>
            <person name="Wilkins M.J."/>
            <person name="Karaoz U."/>
            <person name="Brodie E.L."/>
            <person name="Williams K.H."/>
            <person name="Hubbard S.S."/>
            <person name="Banfield J.F."/>
        </authorList>
    </citation>
    <scope>NUCLEOTIDE SEQUENCE [LARGE SCALE GENOMIC DNA]</scope>
</reference>
<evidence type="ECO:0000313" key="2">
    <source>
        <dbReference type="EMBL" id="OGK00254.1"/>
    </source>
</evidence>
<dbReference type="AlphaFoldDB" id="A0A1F7F0R8"/>
<name>A0A1F7F0R8_UNCRA</name>
<comment type="caution">
    <text evidence="2">The sequence shown here is derived from an EMBL/GenBank/DDBJ whole genome shotgun (WGS) entry which is preliminary data.</text>
</comment>
<evidence type="ECO:0000256" key="1">
    <source>
        <dbReference type="SAM" id="Phobius"/>
    </source>
</evidence>
<sequence>MSGIFLGMIAGVIDVIPMVLQGLTWDANLAAISMWVVVGLLLTMTTVRLPSPVKGVLIAVLVLLPSAILIGWKEPFSLAPILIMTCLLGSALGFFIEKIGVRS</sequence>
<feature type="transmembrane region" description="Helical" evidence="1">
    <location>
        <begin position="78"/>
        <end position="96"/>
    </location>
</feature>
<keyword evidence="1" id="KW-1133">Transmembrane helix</keyword>
<dbReference type="Proteomes" id="UP000179243">
    <property type="component" value="Unassembled WGS sequence"/>
</dbReference>
<keyword evidence="1" id="KW-0812">Transmembrane</keyword>
<proteinExistence type="predicted"/>
<keyword evidence="1" id="KW-0472">Membrane</keyword>
<organism evidence="2 3">
    <name type="scientific">Candidatus Raymondbacteria bacterium RIFOXYD12_FULL_49_13</name>
    <dbReference type="NCBI Taxonomy" id="1817890"/>
    <lineage>
        <taxon>Bacteria</taxon>
        <taxon>Raymondiibacteriota</taxon>
    </lineage>
</organism>
<feature type="transmembrane region" description="Helical" evidence="1">
    <location>
        <begin position="56"/>
        <end position="72"/>
    </location>
</feature>